<dbReference type="EMBL" id="MNUV01000015">
    <property type="protein sequence ID" value="OIO08130.1"/>
    <property type="molecule type" value="Genomic_DNA"/>
</dbReference>
<sequence length="129" mass="14098">MKILVIDNDTSIGITIKAALGLNASYEVMVCLGAKEGLEEMKKNKYNLVLLDFMMPGISGVDLCKTMASDEKLKYIPVILISALPISSEVFQQSNDNFNRISVVKGLLEKPFSVAELLGKVESVLNTTK</sequence>
<protein>
    <recommendedName>
        <fullName evidence="3">Response regulatory domain-containing protein</fullName>
    </recommendedName>
</protein>
<gene>
    <name evidence="4" type="ORF">AUJ35_00880</name>
</gene>
<dbReference type="PANTHER" id="PTHR44591:SF3">
    <property type="entry name" value="RESPONSE REGULATORY DOMAIN-CONTAINING PROTEIN"/>
    <property type="match status" value="1"/>
</dbReference>
<organism evidence="4 5">
    <name type="scientific">Candidatus Falkowbacteria bacterium CG1_02_41_21</name>
    <dbReference type="NCBI Taxonomy" id="1805147"/>
    <lineage>
        <taxon>Bacteria</taxon>
        <taxon>Candidatus Falkowiibacteriota</taxon>
    </lineage>
</organism>
<dbReference type="InterPro" id="IPR001789">
    <property type="entry name" value="Sig_transdc_resp-reg_receiver"/>
</dbReference>
<dbReference type="AlphaFoldDB" id="A0A1J4T8N7"/>
<dbReference type="Proteomes" id="UP000182860">
    <property type="component" value="Unassembled WGS sequence"/>
</dbReference>
<evidence type="ECO:0000259" key="3">
    <source>
        <dbReference type="PROSITE" id="PS50110"/>
    </source>
</evidence>
<dbReference type="PROSITE" id="PS50110">
    <property type="entry name" value="RESPONSE_REGULATORY"/>
    <property type="match status" value="1"/>
</dbReference>
<reference evidence="4 5" key="1">
    <citation type="journal article" date="2016" name="Environ. Microbiol.">
        <title>Genomic resolution of a cold subsurface aquifer community provides metabolic insights for novel microbes adapted to high CO concentrations.</title>
        <authorList>
            <person name="Probst A.J."/>
            <person name="Castelle C.J."/>
            <person name="Singh A."/>
            <person name="Brown C.T."/>
            <person name="Anantharaman K."/>
            <person name="Sharon I."/>
            <person name="Hug L.A."/>
            <person name="Burstein D."/>
            <person name="Emerson J.B."/>
            <person name="Thomas B.C."/>
            <person name="Banfield J.F."/>
        </authorList>
    </citation>
    <scope>NUCLEOTIDE SEQUENCE [LARGE SCALE GENOMIC DNA]</scope>
    <source>
        <strain evidence="4">CG1_02_41_21</strain>
    </source>
</reference>
<feature type="modified residue" description="4-aspartylphosphate" evidence="2">
    <location>
        <position position="52"/>
    </location>
</feature>
<evidence type="ECO:0000313" key="5">
    <source>
        <dbReference type="Proteomes" id="UP000182860"/>
    </source>
</evidence>
<dbReference type="InterPro" id="IPR011006">
    <property type="entry name" value="CheY-like_superfamily"/>
</dbReference>
<dbReference type="SMART" id="SM00448">
    <property type="entry name" value="REC"/>
    <property type="match status" value="1"/>
</dbReference>
<dbReference type="InterPro" id="IPR050595">
    <property type="entry name" value="Bact_response_regulator"/>
</dbReference>
<evidence type="ECO:0000256" key="1">
    <source>
        <dbReference type="ARBA" id="ARBA00022553"/>
    </source>
</evidence>
<keyword evidence="1 2" id="KW-0597">Phosphoprotein</keyword>
<proteinExistence type="predicted"/>
<dbReference type="PANTHER" id="PTHR44591">
    <property type="entry name" value="STRESS RESPONSE REGULATOR PROTEIN 1"/>
    <property type="match status" value="1"/>
</dbReference>
<dbReference type="GO" id="GO:0000160">
    <property type="term" value="P:phosphorelay signal transduction system"/>
    <property type="evidence" value="ECO:0007669"/>
    <property type="project" value="InterPro"/>
</dbReference>
<name>A0A1J4T8N7_9BACT</name>
<evidence type="ECO:0000256" key="2">
    <source>
        <dbReference type="PROSITE-ProRule" id="PRU00169"/>
    </source>
</evidence>
<comment type="caution">
    <text evidence="4">The sequence shown here is derived from an EMBL/GenBank/DDBJ whole genome shotgun (WGS) entry which is preliminary data.</text>
</comment>
<dbReference type="Pfam" id="PF00072">
    <property type="entry name" value="Response_reg"/>
    <property type="match status" value="1"/>
</dbReference>
<dbReference type="Gene3D" id="3.40.50.2300">
    <property type="match status" value="1"/>
</dbReference>
<evidence type="ECO:0000313" key="4">
    <source>
        <dbReference type="EMBL" id="OIO08130.1"/>
    </source>
</evidence>
<accession>A0A1J4T8N7</accession>
<feature type="domain" description="Response regulatory" evidence="3">
    <location>
        <begin position="2"/>
        <end position="125"/>
    </location>
</feature>
<dbReference type="SUPFAM" id="SSF52172">
    <property type="entry name" value="CheY-like"/>
    <property type="match status" value="1"/>
</dbReference>